<feature type="region of interest" description="Disordered" evidence="3">
    <location>
        <begin position="177"/>
        <end position="204"/>
    </location>
</feature>
<evidence type="ECO:0000256" key="3">
    <source>
        <dbReference type="SAM" id="MobiDB-lite"/>
    </source>
</evidence>
<dbReference type="Gene3D" id="1.10.510.10">
    <property type="entry name" value="Transferase(Phosphotransferase) domain 1"/>
    <property type="match status" value="2"/>
</dbReference>
<feature type="region of interest" description="Disordered" evidence="3">
    <location>
        <begin position="1247"/>
        <end position="1296"/>
    </location>
</feature>
<keyword evidence="2" id="KW-0067">ATP-binding</keyword>
<evidence type="ECO:0000313" key="5">
    <source>
        <dbReference type="EMBL" id="OWF45103.1"/>
    </source>
</evidence>
<feature type="domain" description="Protein kinase" evidence="4">
    <location>
        <begin position="616"/>
        <end position="889"/>
    </location>
</feature>
<name>A0A210Q8N6_MIZYE</name>
<protein>
    <submittedName>
        <fullName evidence="5">Ephrin type-B receptor 4</fullName>
    </submittedName>
</protein>
<accession>A0A210Q8N6</accession>
<dbReference type="SUPFAM" id="SSF56112">
    <property type="entry name" value="Protein kinase-like (PK-like)"/>
    <property type="match status" value="2"/>
</dbReference>
<dbReference type="GO" id="GO:0004672">
    <property type="term" value="F:protein kinase activity"/>
    <property type="evidence" value="ECO:0007669"/>
    <property type="project" value="InterPro"/>
</dbReference>
<dbReference type="Pfam" id="PF07714">
    <property type="entry name" value="PK_Tyr_Ser-Thr"/>
    <property type="match status" value="2"/>
</dbReference>
<feature type="compositionally biased region" description="Polar residues" evidence="3">
    <location>
        <begin position="1281"/>
        <end position="1292"/>
    </location>
</feature>
<dbReference type="InterPro" id="IPR011009">
    <property type="entry name" value="Kinase-like_dom_sf"/>
</dbReference>
<feature type="region of interest" description="Disordered" evidence="3">
    <location>
        <begin position="145"/>
        <end position="165"/>
    </location>
</feature>
<dbReference type="InterPro" id="IPR050198">
    <property type="entry name" value="Non-receptor_tyrosine_kinases"/>
</dbReference>
<evidence type="ECO:0000313" key="6">
    <source>
        <dbReference type="Proteomes" id="UP000242188"/>
    </source>
</evidence>
<gene>
    <name evidence="5" type="ORF">KP79_PYT14572</name>
</gene>
<reference evidence="5 6" key="1">
    <citation type="journal article" date="2017" name="Nat. Ecol. Evol.">
        <title>Scallop genome provides insights into evolution of bilaterian karyotype and development.</title>
        <authorList>
            <person name="Wang S."/>
            <person name="Zhang J."/>
            <person name="Jiao W."/>
            <person name="Li J."/>
            <person name="Xun X."/>
            <person name="Sun Y."/>
            <person name="Guo X."/>
            <person name="Huan P."/>
            <person name="Dong B."/>
            <person name="Zhang L."/>
            <person name="Hu X."/>
            <person name="Sun X."/>
            <person name="Wang J."/>
            <person name="Zhao C."/>
            <person name="Wang Y."/>
            <person name="Wang D."/>
            <person name="Huang X."/>
            <person name="Wang R."/>
            <person name="Lv J."/>
            <person name="Li Y."/>
            <person name="Zhang Z."/>
            <person name="Liu B."/>
            <person name="Lu W."/>
            <person name="Hui Y."/>
            <person name="Liang J."/>
            <person name="Zhou Z."/>
            <person name="Hou R."/>
            <person name="Li X."/>
            <person name="Liu Y."/>
            <person name="Li H."/>
            <person name="Ning X."/>
            <person name="Lin Y."/>
            <person name="Zhao L."/>
            <person name="Xing Q."/>
            <person name="Dou J."/>
            <person name="Li Y."/>
            <person name="Mao J."/>
            <person name="Guo H."/>
            <person name="Dou H."/>
            <person name="Li T."/>
            <person name="Mu C."/>
            <person name="Jiang W."/>
            <person name="Fu Q."/>
            <person name="Fu X."/>
            <person name="Miao Y."/>
            <person name="Liu J."/>
            <person name="Yu Q."/>
            <person name="Li R."/>
            <person name="Liao H."/>
            <person name="Li X."/>
            <person name="Kong Y."/>
            <person name="Jiang Z."/>
            <person name="Chourrout D."/>
            <person name="Li R."/>
            <person name="Bao Z."/>
        </authorList>
    </citation>
    <scope>NUCLEOTIDE SEQUENCE [LARGE SCALE GENOMIC DNA]</scope>
    <source>
        <strain evidence="5 6">PY_sf001</strain>
    </source>
</reference>
<feature type="compositionally biased region" description="Basic and acidic residues" evidence="3">
    <location>
        <begin position="917"/>
        <end position="928"/>
    </location>
</feature>
<proteinExistence type="predicted"/>
<keyword evidence="6" id="KW-1185">Reference proteome</keyword>
<dbReference type="InterPro" id="IPR001245">
    <property type="entry name" value="Ser-Thr/Tyr_kinase_cat_dom"/>
</dbReference>
<dbReference type="InterPro" id="IPR000719">
    <property type="entry name" value="Prot_kinase_dom"/>
</dbReference>
<dbReference type="Proteomes" id="UP000242188">
    <property type="component" value="Unassembled WGS sequence"/>
</dbReference>
<feature type="compositionally biased region" description="Polar residues" evidence="3">
    <location>
        <begin position="1248"/>
        <end position="1272"/>
    </location>
</feature>
<keyword evidence="1" id="KW-0547">Nucleotide-binding</keyword>
<sequence length="1366" mass="154504">MATNYPEHSSPEDTHKQEEVGIIGCSCQANNIEIIQVVCNENKINTKITQLSSEKPYILDKLSGCVCSIILLCSHYLELLSTSITGSKQQTSLILVGDGMDLPRLSSHGIVSVRCDEPDFKQILFEMIYTKINYDDCFGTTNATGCQSRDETDQKESPDAEYEVSDLQISRKSKQVYQEATVNGDENTNYTKSDDSEDENPYQTLSLEPRANLINLRTGESGKDALSGANVVEEYFHPSRSYWKELSEIISDINKGNKATVSELTKYVYTHVIPSAKEHKDLSTLSKLSECEGHGIEDKIAKEIQDLLFTSEVTRHQMDVLIQSLEVHLTVVKRKAISCKTTRTILPNVILMLAFVYHIVLDQENKDEKMDGRISILDAILDRTVYAPNQDIERHLQNATRMMLKGLKKTTSSKRTSCPQLLGPWREELMSDNTIFNMTCAIAKMTLPELYSLIAILFVQMHLGMELCKRLIDFFHTVVKQSAKKSANNSQLYPLLVIVCRGIASLLNRHVHQDQQTAAMQNQTNNSLCEILKTCVEKIKNKTNRDCSKALQEELAILLFHRSSNVARNVDRLMSVLGGVCIADKIPAYLQTILGPLGLTLSSETNESCPKTLPRWQELKGYIAGHREASVNVLLPDNNTFDLQTYVKSAKLDPTNGRHYNTMDMLKCLLGNDQHPHIRRLMAFQVQPMPVFYITELLPDATLSTFLLATRKEFDWQPLKMLGSIALTCVDVVRFLHERSIVHRNLIADSFKRRDKDTFVLTDLSIASYVDDDSVGSGTFVQDYDGKFIPTRWSAPESLLNDRYDAMSDTWMLGLLMHEIFTHGVHPFRDMYATTLDDIMENVVFNNLRPRWYPCIPCPIFEIIGGCVKTNPDERLELPEVLKKIRDWLGLLHTENEKVPKLQHATFNKKNLEYPELDEHQGEPERGPTEQLKNQKKTMKGSKASYYNNLELRKLLMYENKIRIKEEHLKAVDHPTIDKKEGGLEVREPVSKAFMNDTFPKMTSKPEFIAALTIADNPVNLPRNSTNPDGLIRTLVYRCQNAESLYEIAQIYKFGDPRDEENQLSYLKVVESLVQFVNWMHERSWILRDICCSTAYRAVEDGRVFMPRLGRMIKDKKRVSRIEACIIDKNTCIDDRRNWMPAEVINGGQFSQASDVYMLAMTVYEFYSTADLGRNNPMHNRLASVPFAEVDPKLLLDTLNRGIQPAKPMSCPQWLYELMQQCWDRDSTQRLTAAAFLSEISEKLATKGGSTRNNRMAPNTNDYYESGNSDSSDTLRKEVYPSSNQPTLPSRQNSCSCGNSSCGAEVTCSCRNSSSETGSIVSCGNSSCETCSVVSCGNSSCETCSVVSCGNSSCGTKNEFELNTRL</sequence>
<dbReference type="PANTHER" id="PTHR24418">
    <property type="entry name" value="TYROSINE-PROTEIN KINASE"/>
    <property type="match status" value="1"/>
</dbReference>
<keyword evidence="5" id="KW-0675">Receptor</keyword>
<feature type="compositionally biased region" description="Polar residues" evidence="3">
    <location>
        <begin position="177"/>
        <end position="191"/>
    </location>
</feature>
<comment type="caution">
    <text evidence="5">The sequence shown here is derived from an EMBL/GenBank/DDBJ whole genome shotgun (WGS) entry which is preliminary data.</text>
</comment>
<dbReference type="EMBL" id="NEDP02004580">
    <property type="protein sequence ID" value="OWF45103.1"/>
    <property type="molecule type" value="Genomic_DNA"/>
</dbReference>
<feature type="region of interest" description="Disordered" evidence="3">
    <location>
        <begin position="917"/>
        <end position="940"/>
    </location>
</feature>
<dbReference type="PROSITE" id="PS50011">
    <property type="entry name" value="PROTEIN_KINASE_DOM"/>
    <property type="match status" value="2"/>
</dbReference>
<feature type="compositionally biased region" description="Basic and acidic residues" evidence="3">
    <location>
        <begin position="148"/>
        <end position="158"/>
    </location>
</feature>
<dbReference type="STRING" id="6573.A0A210Q8N6"/>
<organism evidence="5 6">
    <name type="scientific">Mizuhopecten yessoensis</name>
    <name type="common">Japanese scallop</name>
    <name type="synonym">Patinopecten yessoensis</name>
    <dbReference type="NCBI Taxonomy" id="6573"/>
    <lineage>
        <taxon>Eukaryota</taxon>
        <taxon>Metazoa</taxon>
        <taxon>Spiralia</taxon>
        <taxon>Lophotrochozoa</taxon>
        <taxon>Mollusca</taxon>
        <taxon>Bivalvia</taxon>
        <taxon>Autobranchia</taxon>
        <taxon>Pteriomorphia</taxon>
        <taxon>Pectinida</taxon>
        <taxon>Pectinoidea</taxon>
        <taxon>Pectinidae</taxon>
        <taxon>Mizuhopecten</taxon>
    </lineage>
</organism>
<feature type="domain" description="Protein kinase" evidence="4">
    <location>
        <begin position="932"/>
        <end position="1244"/>
    </location>
</feature>
<evidence type="ECO:0000259" key="4">
    <source>
        <dbReference type="PROSITE" id="PS50011"/>
    </source>
</evidence>
<evidence type="ECO:0000256" key="2">
    <source>
        <dbReference type="ARBA" id="ARBA00022840"/>
    </source>
</evidence>
<dbReference type="GO" id="GO:0005524">
    <property type="term" value="F:ATP binding"/>
    <property type="evidence" value="ECO:0007669"/>
    <property type="project" value="UniProtKB-KW"/>
</dbReference>
<dbReference type="OrthoDB" id="6147007at2759"/>
<evidence type="ECO:0000256" key="1">
    <source>
        <dbReference type="ARBA" id="ARBA00022741"/>
    </source>
</evidence>